<accession>A0A1A2ZCS4</accession>
<evidence type="ECO:0000256" key="11">
    <source>
        <dbReference type="ARBA" id="ARBA00022679"/>
    </source>
</evidence>
<keyword evidence="10" id="KW-0169">Cobalamin biosynthesis</keyword>
<dbReference type="InterPro" id="IPR036866">
    <property type="entry name" value="RibonucZ/Hydroxyglut_hydro"/>
</dbReference>
<dbReference type="SUPFAM" id="SSF52540">
    <property type="entry name" value="P-loop containing nucleoside triphosphate hydrolases"/>
    <property type="match status" value="1"/>
</dbReference>
<protein>
    <recommendedName>
        <fullName evidence="16">Adenosylcobinamide kinase</fullName>
        <ecNumber evidence="8">2.7.1.156</ecNumber>
        <ecNumber evidence="9">2.7.7.62</ecNumber>
    </recommendedName>
    <alternativeName>
        <fullName evidence="17">Adenosylcobinamide-phosphate guanylyltransferase</fullName>
    </alternativeName>
</protein>
<comment type="pathway">
    <text evidence="6">Cofactor biosynthesis; adenosylcobalamin biosynthesis; adenosylcobalamin from cob(II)yrinate a,c-diamide: step 5/7.</text>
</comment>
<dbReference type="Pfam" id="PF02283">
    <property type="entry name" value="CobU"/>
    <property type="match status" value="1"/>
</dbReference>
<dbReference type="SUPFAM" id="SSF56281">
    <property type="entry name" value="Metallo-hydrolase/oxidoreductase"/>
    <property type="match status" value="1"/>
</dbReference>
<keyword evidence="14" id="KW-0067">ATP-binding</keyword>
<evidence type="ECO:0000256" key="15">
    <source>
        <dbReference type="ARBA" id="ARBA00023134"/>
    </source>
</evidence>
<keyword evidence="11" id="KW-0808">Transferase</keyword>
<evidence type="ECO:0000313" key="19">
    <source>
        <dbReference type="EMBL" id="OBI47473.1"/>
    </source>
</evidence>
<dbReference type="CDD" id="cd00544">
    <property type="entry name" value="CobU"/>
    <property type="match status" value="1"/>
</dbReference>
<evidence type="ECO:0000256" key="1">
    <source>
        <dbReference type="ARBA" id="ARBA00000312"/>
    </source>
</evidence>
<dbReference type="GO" id="GO:0043752">
    <property type="term" value="F:adenosylcobinamide kinase activity"/>
    <property type="evidence" value="ECO:0007669"/>
    <property type="project" value="UniProtKB-EC"/>
</dbReference>
<comment type="function">
    <text evidence="4">Catalyzes ATP-dependent phosphorylation of adenosylcobinamide and addition of GMP to adenosylcobinamide phosphate.</text>
</comment>
<comment type="catalytic activity">
    <reaction evidence="2">
        <text>adenosylcob(III)inamide phosphate + GTP + H(+) = adenosylcob(III)inamide-GDP + diphosphate</text>
        <dbReference type="Rhea" id="RHEA:22712"/>
        <dbReference type="ChEBI" id="CHEBI:15378"/>
        <dbReference type="ChEBI" id="CHEBI:33019"/>
        <dbReference type="ChEBI" id="CHEBI:37565"/>
        <dbReference type="ChEBI" id="CHEBI:58502"/>
        <dbReference type="ChEBI" id="CHEBI:60487"/>
        <dbReference type="EC" id="2.7.7.62"/>
    </reaction>
</comment>
<evidence type="ECO:0000259" key="18">
    <source>
        <dbReference type="SMART" id="SM00849"/>
    </source>
</evidence>
<evidence type="ECO:0000256" key="6">
    <source>
        <dbReference type="ARBA" id="ARBA00005159"/>
    </source>
</evidence>
<evidence type="ECO:0000256" key="12">
    <source>
        <dbReference type="ARBA" id="ARBA00022741"/>
    </source>
</evidence>
<evidence type="ECO:0000256" key="4">
    <source>
        <dbReference type="ARBA" id="ARBA00003889"/>
    </source>
</evidence>
<dbReference type="GO" id="GO:0005524">
    <property type="term" value="F:ATP binding"/>
    <property type="evidence" value="ECO:0007669"/>
    <property type="project" value="UniProtKB-KW"/>
</dbReference>
<dbReference type="RefSeq" id="WP_065014233.1">
    <property type="nucleotide sequence ID" value="NZ_LZKJ01000087.1"/>
</dbReference>
<dbReference type="GO" id="GO:0008820">
    <property type="term" value="F:cobinamide phosphate guanylyltransferase activity"/>
    <property type="evidence" value="ECO:0007669"/>
    <property type="project" value="UniProtKB-EC"/>
</dbReference>
<comment type="catalytic activity">
    <reaction evidence="3">
        <text>adenosylcob(III)inamide + GTP = adenosylcob(III)inamide phosphate + GDP + H(+)</text>
        <dbReference type="Rhea" id="RHEA:15765"/>
        <dbReference type="ChEBI" id="CHEBI:2480"/>
        <dbReference type="ChEBI" id="CHEBI:15378"/>
        <dbReference type="ChEBI" id="CHEBI:37565"/>
        <dbReference type="ChEBI" id="CHEBI:58189"/>
        <dbReference type="ChEBI" id="CHEBI:58502"/>
        <dbReference type="EC" id="2.7.1.156"/>
    </reaction>
</comment>
<evidence type="ECO:0000256" key="7">
    <source>
        <dbReference type="ARBA" id="ARBA00007490"/>
    </source>
</evidence>
<comment type="caution">
    <text evidence="19">The sequence shown here is derived from an EMBL/GenBank/DDBJ whole genome shotgun (WGS) entry which is preliminary data.</text>
</comment>
<dbReference type="InterPro" id="IPR027417">
    <property type="entry name" value="P-loop_NTPase"/>
</dbReference>
<dbReference type="GO" id="GO:0005525">
    <property type="term" value="F:GTP binding"/>
    <property type="evidence" value="ECO:0007669"/>
    <property type="project" value="UniProtKB-KW"/>
</dbReference>
<evidence type="ECO:0000256" key="8">
    <source>
        <dbReference type="ARBA" id="ARBA00012016"/>
    </source>
</evidence>
<reference evidence="20" key="1">
    <citation type="submission" date="2016-06" db="EMBL/GenBank/DDBJ databases">
        <authorList>
            <person name="Sutton G."/>
            <person name="Brinkac L."/>
            <person name="Sanka R."/>
            <person name="Adams M."/>
            <person name="Lau E."/>
            <person name="Sam S."/>
            <person name="Sreng N."/>
            <person name="Him V."/>
            <person name="Kerleguer A."/>
            <person name="Cheng S."/>
        </authorList>
    </citation>
    <scope>NUCLEOTIDE SEQUENCE [LARGE SCALE GENOMIC DNA]</scope>
    <source>
        <strain evidence="20">E861</strain>
    </source>
</reference>
<evidence type="ECO:0000256" key="2">
    <source>
        <dbReference type="ARBA" id="ARBA00000711"/>
    </source>
</evidence>
<dbReference type="PANTHER" id="PTHR34848:SF1">
    <property type="entry name" value="BIFUNCTIONAL ADENOSYLCOBALAMIN BIOSYNTHESIS PROTEIN COBU"/>
    <property type="match status" value="1"/>
</dbReference>
<proteinExistence type="inferred from homology"/>
<evidence type="ECO:0000256" key="16">
    <source>
        <dbReference type="ARBA" id="ARBA00029570"/>
    </source>
</evidence>
<dbReference type="OrthoDB" id="9788370at2"/>
<name>A0A1A2ZCS4_9MYCO</name>
<dbReference type="GO" id="GO:0009236">
    <property type="term" value="P:cobalamin biosynthetic process"/>
    <property type="evidence" value="ECO:0007669"/>
    <property type="project" value="UniProtKB-UniPathway"/>
</dbReference>
<organism evidence="19 20">
    <name type="scientific">Mycobacterium kyorinense</name>
    <dbReference type="NCBI Taxonomy" id="487514"/>
    <lineage>
        <taxon>Bacteria</taxon>
        <taxon>Bacillati</taxon>
        <taxon>Actinomycetota</taxon>
        <taxon>Actinomycetes</taxon>
        <taxon>Mycobacteriales</taxon>
        <taxon>Mycobacteriaceae</taxon>
        <taxon>Mycobacterium</taxon>
    </lineage>
</organism>
<feature type="domain" description="Metallo-beta-lactamase" evidence="18">
    <location>
        <begin position="35"/>
        <end position="234"/>
    </location>
</feature>
<evidence type="ECO:0000256" key="13">
    <source>
        <dbReference type="ARBA" id="ARBA00022777"/>
    </source>
</evidence>
<comment type="similarity">
    <text evidence="7">Belongs to the CobU/CobP family.</text>
</comment>
<dbReference type="Proteomes" id="UP000093592">
    <property type="component" value="Unassembled WGS sequence"/>
</dbReference>
<evidence type="ECO:0000256" key="10">
    <source>
        <dbReference type="ARBA" id="ARBA00022573"/>
    </source>
</evidence>
<keyword evidence="12" id="KW-0547">Nucleotide-binding</keyword>
<dbReference type="EC" id="2.7.7.62" evidence="9"/>
<dbReference type="Pfam" id="PF12706">
    <property type="entry name" value="Lactamase_B_2"/>
    <property type="match status" value="1"/>
</dbReference>
<comment type="catalytic activity">
    <reaction evidence="1">
        <text>adenosylcob(III)inamide + ATP = adenosylcob(III)inamide phosphate + ADP + H(+)</text>
        <dbReference type="Rhea" id="RHEA:15769"/>
        <dbReference type="ChEBI" id="CHEBI:2480"/>
        <dbReference type="ChEBI" id="CHEBI:15378"/>
        <dbReference type="ChEBI" id="CHEBI:30616"/>
        <dbReference type="ChEBI" id="CHEBI:58502"/>
        <dbReference type="ChEBI" id="CHEBI:456216"/>
        <dbReference type="EC" id="2.7.1.156"/>
    </reaction>
</comment>
<gene>
    <name evidence="19" type="ORF">A5707_19545</name>
</gene>
<sequence>MEILLLGTGSGDGWPSPFCRCASCRWAMAAGEIRGQTAGLLDNTVLLDCGPEAPRAAVRCGRSLADVRHILFTHGHSDHVGPAALLMRHWAGRTEPLEVLGPPSALKQCQDWVAPDDPVRFVAVHPGDDITLDRYRVRVLEAAHDSELGADAVLYDIARGDDRILWATDTGPLPDSVHAAIAGAGFDAVFLEETFGTFTDHGTEHHDLPTFARTLAQLRQSGAVVDSTDVVAIHLSHHNPPGAELARVLGQWGARAGRDGDVVRMGAARPDPLLPARTLVLGGVRSGKSAYAETLLAAEPEVIYLATGGTRDGDEEWAERVKLHQARRPASWRTIETADAAAQLRVAGAPVLLDCLGTWLTARIDVHQAWDGVGLDAVHADIDELVAAWRDCPLPVVGVSNEVGSGVVPATASGRLFRDLLGTVNARIGAQSDSVVFMVAGMPLLLRGADGQTSVRFTQS</sequence>
<evidence type="ECO:0000256" key="3">
    <source>
        <dbReference type="ARBA" id="ARBA00001522"/>
    </source>
</evidence>
<dbReference type="EC" id="2.7.1.156" evidence="8"/>
<dbReference type="UniPathway" id="UPA00148">
    <property type="reaction ID" value="UER00236"/>
</dbReference>
<dbReference type="SMART" id="SM00849">
    <property type="entry name" value="Lactamase_B"/>
    <property type="match status" value="1"/>
</dbReference>
<evidence type="ECO:0000256" key="14">
    <source>
        <dbReference type="ARBA" id="ARBA00022840"/>
    </source>
</evidence>
<evidence type="ECO:0000313" key="20">
    <source>
        <dbReference type="Proteomes" id="UP000093592"/>
    </source>
</evidence>
<dbReference type="Gene3D" id="3.60.15.10">
    <property type="entry name" value="Ribonuclease Z/Hydroxyacylglutathione hydrolase-like"/>
    <property type="match status" value="1"/>
</dbReference>
<keyword evidence="13 19" id="KW-0418">Kinase</keyword>
<dbReference type="AlphaFoldDB" id="A0A1A2ZCS4"/>
<comment type="pathway">
    <text evidence="5">Cofactor biosynthesis; adenosylcobalamin biosynthesis; adenosylcobalamin from cob(II)yrinate a,c-diamide: step 6/7.</text>
</comment>
<evidence type="ECO:0000256" key="9">
    <source>
        <dbReference type="ARBA" id="ARBA00012523"/>
    </source>
</evidence>
<dbReference type="PANTHER" id="PTHR34848">
    <property type="match status" value="1"/>
</dbReference>
<dbReference type="EMBL" id="LZKJ01000087">
    <property type="protein sequence ID" value="OBI47473.1"/>
    <property type="molecule type" value="Genomic_DNA"/>
</dbReference>
<keyword evidence="15" id="KW-0342">GTP-binding</keyword>
<dbReference type="Gene3D" id="3.40.50.300">
    <property type="entry name" value="P-loop containing nucleotide triphosphate hydrolases"/>
    <property type="match status" value="1"/>
</dbReference>
<evidence type="ECO:0000256" key="5">
    <source>
        <dbReference type="ARBA" id="ARBA00004692"/>
    </source>
</evidence>
<dbReference type="InterPro" id="IPR003203">
    <property type="entry name" value="CobU/CobP"/>
</dbReference>
<dbReference type="InterPro" id="IPR001279">
    <property type="entry name" value="Metallo-B-lactamas"/>
</dbReference>
<evidence type="ECO:0000256" key="17">
    <source>
        <dbReference type="ARBA" id="ARBA00030571"/>
    </source>
</evidence>